<feature type="signal peptide" evidence="1">
    <location>
        <begin position="1"/>
        <end position="23"/>
    </location>
</feature>
<evidence type="ECO:0000256" key="1">
    <source>
        <dbReference type="SAM" id="SignalP"/>
    </source>
</evidence>
<dbReference type="Proteomes" id="UP000227088">
    <property type="component" value="Unassembled WGS sequence"/>
</dbReference>
<organism evidence="2 3">
    <name type="scientific">Oleispira antarctica</name>
    <dbReference type="NCBI Taxonomy" id="188908"/>
    <lineage>
        <taxon>Bacteria</taxon>
        <taxon>Pseudomonadati</taxon>
        <taxon>Pseudomonadota</taxon>
        <taxon>Gammaproteobacteria</taxon>
        <taxon>Oceanospirillales</taxon>
        <taxon>Oceanospirillaceae</taxon>
        <taxon>Oleispira</taxon>
    </lineage>
</organism>
<dbReference type="EMBL" id="MABE01000546">
    <property type="protein sequence ID" value="OUS39555.1"/>
    <property type="molecule type" value="Genomic_DNA"/>
</dbReference>
<reference evidence="3" key="1">
    <citation type="journal article" date="2017" name="Proc. Natl. Acad. Sci. U.S.A.">
        <title>Simulation of Deepwater Horizon oil plume reveals substrate specialization within a complex community of hydrocarbon degraders.</title>
        <authorList>
            <person name="Hu P."/>
            <person name="Dubinsky E.A."/>
            <person name="Probst A.J."/>
            <person name="Wang J."/>
            <person name="Sieber C.M.K."/>
            <person name="Tom L.M."/>
            <person name="Gardinali P."/>
            <person name="Banfield J.F."/>
            <person name="Atlas R.M."/>
            <person name="Andersen G.L."/>
        </authorList>
    </citation>
    <scope>NUCLEOTIDE SEQUENCE [LARGE SCALE GENOMIC DNA]</scope>
</reference>
<sequence length="116" mass="13166">MKLFAQLAIFLISSFLLSSQVYAEQGNNLEGNLKIISIYQIEDEISAGFDFFTSQKTHKCGGKPSNRYRSYSDHKETTERKFQLILAALNYQHKVTIKPLGCEGRAMLVDYIGISH</sequence>
<comment type="caution">
    <text evidence="2">The sequence shown here is derived from an EMBL/GenBank/DDBJ whole genome shotgun (WGS) entry which is preliminary data.</text>
</comment>
<protein>
    <submittedName>
        <fullName evidence="2">Uncharacterized protein</fullName>
    </submittedName>
</protein>
<name>A0A1Y5HXL5_OLEAN</name>
<accession>A0A1Y5HXL5</accession>
<dbReference type="AlphaFoldDB" id="A0A1Y5HXL5"/>
<evidence type="ECO:0000313" key="3">
    <source>
        <dbReference type="Proteomes" id="UP000227088"/>
    </source>
</evidence>
<gene>
    <name evidence="2" type="ORF">A9R00_09415</name>
</gene>
<evidence type="ECO:0000313" key="2">
    <source>
        <dbReference type="EMBL" id="OUS39555.1"/>
    </source>
</evidence>
<feature type="chain" id="PRO_5012057028" evidence="1">
    <location>
        <begin position="24"/>
        <end position="116"/>
    </location>
</feature>
<proteinExistence type="predicted"/>
<keyword evidence="1" id="KW-0732">Signal</keyword>